<dbReference type="InterPro" id="IPR006342">
    <property type="entry name" value="FkbM_mtfrase"/>
</dbReference>
<protein>
    <submittedName>
        <fullName evidence="2">FkbM family methyltransferase</fullName>
    </submittedName>
</protein>
<keyword evidence="2" id="KW-0808">Transferase</keyword>
<comment type="caution">
    <text evidence="2">The sequence shown here is derived from an EMBL/GenBank/DDBJ whole genome shotgun (WGS) entry which is preliminary data.</text>
</comment>
<evidence type="ECO:0000313" key="3">
    <source>
        <dbReference type="Proteomes" id="UP000248856"/>
    </source>
</evidence>
<dbReference type="SUPFAM" id="SSF53335">
    <property type="entry name" value="S-adenosyl-L-methionine-dependent methyltransferases"/>
    <property type="match status" value="1"/>
</dbReference>
<dbReference type="NCBIfam" id="TIGR01444">
    <property type="entry name" value="fkbM_fam"/>
    <property type="match status" value="1"/>
</dbReference>
<sequence>MELNTETQGPGEARDPMASMNPSFLPGTLVSRINLGRFDPQEALLEMLALYRRDPHFCIPEQAREIFARRGEQTRFILLGTKTFAEVFIRATRDKGWALGVVDDFKYESGEPYYGVDIISTERFLAMLREDPDIIAINCCRTDYSRRFFDRLCTHHGIAHLNHEQVTRLFGMNGVVDYRTADWGPTISGRFDEFLALEQRLANPHSVDTLRSVLMFHLSCNPEWYLTIARPYTTLYFRSGLLTFSDQERFVDCGASIGESTTGLLGITGDRIGHSWMIEPDRLNLEVLRKLQQGYAGTALESRISLHPFAVGESDAEAPFHHLGGHGGSIAVDPNAPLEPVRIRRIDDIIDAPPTLIKMDIEGFELPALRGAQSAIRAGLPKMAISAYHRATDLLDIPALVDAIAPGYSIGLQHHTEDRWDTCLYFYR</sequence>
<organism evidence="2 3">
    <name type="scientific">Paracidovorax anthurii</name>
    <dbReference type="NCBI Taxonomy" id="78229"/>
    <lineage>
        <taxon>Bacteria</taxon>
        <taxon>Pseudomonadati</taxon>
        <taxon>Pseudomonadota</taxon>
        <taxon>Betaproteobacteria</taxon>
        <taxon>Burkholderiales</taxon>
        <taxon>Comamonadaceae</taxon>
        <taxon>Paracidovorax</taxon>
    </lineage>
</organism>
<dbReference type="InterPro" id="IPR029063">
    <property type="entry name" value="SAM-dependent_MTases_sf"/>
</dbReference>
<keyword evidence="3" id="KW-1185">Reference proteome</keyword>
<name>A0A328Z1Q8_9BURK</name>
<feature type="domain" description="Methyltransferase FkbM" evidence="1">
    <location>
        <begin position="252"/>
        <end position="391"/>
    </location>
</feature>
<dbReference type="GO" id="GO:0032259">
    <property type="term" value="P:methylation"/>
    <property type="evidence" value="ECO:0007669"/>
    <property type="project" value="UniProtKB-KW"/>
</dbReference>
<proteinExistence type="predicted"/>
<gene>
    <name evidence="2" type="ORF">AX018_102442</name>
</gene>
<dbReference type="AlphaFoldDB" id="A0A328Z1Q8"/>
<reference evidence="2 3" key="1">
    <citation type="submission" date="2018-06" db="EMBL/GenBank/DDBJ databases">
        <title>Genomic Encyclopedia of Archaeal and Bacterial Type Strains, Phase II (KMG-II): from individual species to whole genera.</title>
        <authorList>
            <person name="Goeker M."/>
        </authorList>
    </citation>
    <scope>NUCLEOTIDE SEQUENCE [LARGE SCALE GENOMIC DNA]</scope>
    <source>
        <strain evidence="2 3">CFPB 3232</strain>
    </source>
</reference>
<accession>A0A328Z1Q8</accession>
<dbReference type="Proteomes" id="UP000248856">
    <property type="component" value="Unassembled WGS sequence"/>
</dbReference>
<dbReference type="Gene3D" id="1.20.1270.160">
    <property type="match status" value="1"/>
</dbReference>
<dbReference type="Pfam" id="PF05050">
    <property type="entry name" value="Methyltransf_21"/>
    <property type="match status" value="1"/>
</dbReference>
<dbReference type="EMBL" id="QLTA01000024">
    <property type="protein sequence ID" value="RAR80000.1"/>
    <property type="molecule type" value="Genomic_DNA"/>
</dbReference>
<keyword evidence="2" id="KW-0489">Methyltransferase</keyword>
<dbReference type="GO" id="GO:0008168">
    <property type="term" value="F:methyltransferase activity"/>
    <property type="evidence" value="ECO:0007669"/>
    <property type="project" value="UniProtKB-KW"/>
</dbReference>
<evidence type="ECO:0000259" key="1">
    <source>
        <dbReference type="Pfam" id="PF05050"/>
    </source>
</evidence>
<dbReference type="Gene3D" id="3.40.50.720">
    <property type="entry name" value="NAD(P)-binding Rossmann-like Domain"/>
    <property type="match status" value="1"/>
</dbReference>
<dbReference type="Gene3D" id="3.40.50.150">
    <property type="entry name" value="Vaccinia Virus protein VP39"/>
    <property type="match status" value="1"/>
</dbReference>
<evidence type="ECO:0000313" key="2">
    <source>
        <dbReference type="EMBL" id="RAR80000.1"/>
    </source>
</evidence>